<dbReference type="Proteomes" id="UP001379533">
    <property type="component" value="Chromosome"/>
</dbReference>
<evidence type="ECO:0000313" key="2">
    <source>
        <dbReference type="Proteomes" id="UP001379533"/>
    </source>
</evidence>
<proteinExistence type="predicted"/>
<name>A0ABZ2KN13_9BACT</name>
<protein>
    <submittedName>
        <fullName evidence="1">Uncharacterized protein</fullName>
    </submittedName>
</protein>
<reference evidence="1 2" key="1">
    <citation type="submission" date="2021-12" db="EMBL/GenBank/DDBJ databases">
        <title>Discovery of the Pendulisporaceae a myxobacterial family with distinct sporulation behavior and unique specialized metabolism.</title>
        <authorList>
            <person name="Garcia R."/>
            <person name="Popoff A."/>
            <person name="Bader C.D."/>
            <person name="Loehr J."/>
            <person name="Walesch S."/>
            <person name="Walt C."/>
            <person name="Boldt J."/>
            <person name="Bunk B."/>
            <person name="Haeckl F.J.F.P.J."/>
            <person name="Gunesch A.P."/>
            <person name="Birkelbach J."/>
            <person name="Nuebel U."/>
            <person name="Pietschmann T."/>
            <person name="Bach T."/>
            <person name="Mueller R."/>
        </authorList>
    </citation>
    <scope>NUCLEOTIDE SEQUENCE [LARGE SCALE GENOMIC DNA]</scope>
    <source>
        <strain evidence="1 2">MSr12523</strain>
    </source>
</reference>
<dbReference type="RefSeq" id="WP_394849697.1">
    <property type="nucleotide sequence ID" value="NZ_CP089982.1"/>
</dbReference>
<organism evidence="1 2">
    <name type="scientific">Pendulispora brunnea</name>
    <dbReference type="NCBI Taxonomy" id="2905690"/>
    <lineage>
        <taxon>Bacteria</taxon>
        <taxon>Pseudomonadati</taxon>
        <taxon>Myxococcota</taxon>
        <taxon>Myxococcia</taxon>
        <taxon>Myxococcales</taxon>
        <taxon>Sorangiineae</taxon>
        <taxon>Pendulisporaceae</taxon>
        <taxon>Pendulispora</taxon>
    </lineage>
</organism>
<sequence>MGDRYGLVTAPVAPAGADEAAGDPALTHLAEFLRAWLNANAMEAFGHLMPRLPPCREAFCHDPEEVSFNERDLPAIFVWREGGNSERIADDYHVETSELALLWVVPPSPQAKQRIRQPFANAIWKLVDMGIERGRAPGFVVAGDSDPRAASEGSLIYGYLGAWSIDLRRRRRRTFVEAMSDSPARRYPAVEMTLELRELQEYDLGRYAPMPITNQTTAFDPNGEPLVKVRY</sequence>
<accession>A0ABZ2KN13</accession>
<evidence type="ECO:0000313" key="1">
    <source>
        <dbReference type="EMBL" id="WXA99067.1"/>
    </source>
</evidence>
<gene>
    <name evidence="1" type="ORF">LZC95_19870</name>
</gene>
<dbReference type="EMBL" id="CP089982">
    <property type="protein sequence ID" value="WXA99067.1"/>
    <property type="molecule type" value="Genomic_DNA"/>
</dbReference>
<keyword evidence="2" id="KW-1185">Reference proteome</keyword>